<dbReference type="InterPro" id="IPR036291">
    <property type="entry name" value="NAD(P)-bd_dom_sf"/>
</dbReference>
<dbReference type="CDD" id="cd05233">
    <property type="entry name" value="SDR_c"/>
    <property type="match status" value="1"/>
</dbReference>
<dbReference type="InterPro" id="IPR002347">
    <property type="entry name" value="SDR_fam"/>
</dbReference>
<dbReference type="GO" id="GO:0016491">
    <property type="term" value="F:oxidoreductase activity"/>
    <property type="evidence" value="ECO:0007669"/>
    <property type="project" value="UniProtKB-KW"/>
</dbReference>
<dbReference type="PANTHER" id="PTHR42901:SF1">
    <property type="entry name" value="ALCOHOL DEHYDROGENASE"/>
    <property type="match status" value="1"/>
</dbReference>
<dbReference type="PANTHER" id="PTHR42901">
    <property type="entry name" value="ALCOHOL DEHYDROGENASE"/>
    <property type="match status" value="1"/>
</dbReference>
<dbReference type="PRINTS" id="PR00080">
    <property type="entry name" value="SDRFAMILY"/>
</dbReference>
<protein>
    <submittedName>
        <fullName evidence="4">Short-chain dehydrogenase</fullName>
    </submittedName>
</protein>
<keyword evidence="5" id="KW-1185">Reference proteome</keyword>
<accession>A0A7K1J375</accession>
<dbReference type="EMBL" id="WNLP01000001">
    <property type="protein sequence ID" value="MUH58969.1"/>
    <property type="molecule type" value="Genomic_DNA"/>
</dbReference>
<dbReference type="Pfam" id="PF00106">
    <property type="entry name" value="adh_short"/>
    <property type="match status" value="1"/>
</dbReference>
<evidence type="ECO:0000313" key="4">
    <source>
        <dbReference type="EMBL" id="MUH58969.1"/>
    </source>
</evidence>
<organism evidence="4 5">
    <name type="scientific">Bifidobacterium canis</name>
    <dbReference type="NCBI Taxonomy" id="2610880"/>
    <lineage>
        <taxon>Bacteria</taxon>
        <taxon>Bacillati</taxon>
        <taxon>Actinomycetota</taxon>
        <taxon>Actinomycetes</taxon>
        <taxon>Bifidobacteriales</taxon>
        <taxon>Bifidobacteriaceae</taxon>
        <taxon>Bifidobacterium</taxon>
    </lineage>
</organism>
<comment type="caution">
    <text evidence="4">The sequence shown here is derived from an EMBL/GenBank/DDBJ whole genome shotgun (WGS) entry which is preliminary data.</text>
</comment>
<sequence>MTALITGATGGLGRELAMLFARDDHNLLLTARNADELAVLQQQLEREFHVHVRSVVLDLSDPQAASKLHRYAHEHGIIVDYLVNNAGFADWNSYMRADTEKLRSMMQVNMCALAELTRLFGADMVQRHNGHILNISSIASTIPGPYMAMYYASKAFVRSLSEAIAYELRGTGVSVTCVCPGPTSTGFEKAANMHGKNFFTMTKPATPRAVAGFAYRKMNARAVLAYAGAFSKSAAFAARFVPDRLAAACAAVMNGGDPVKQRK</sequence>
<dbReference type="SUPFAM" id="SSF51735">
    <property type="entry name" value="NAD(P)-binding Rossmann-fold domains"/>
    <property type="match status" value="1"/>
</dbReference>
<dbReference type="AlphaFoldDB" id="A0A7K1J375"/>
<evidence type="ECO:0000256" key="3">
    <source>
        <dbReference type="RuleBase" id="RU000363"/>
    </source>
</evidence>
<keyword evidence="2" id="KW-0560">Oxidoreductase</keyword>
<reference evidence="4 5" key="1">
    <citation type="submission" date="2019-09" db="EMBL/GenBank/DDBJ databases">
        <title>Bifidobacterium canis sp. nov., isolated from the digestive tract of German Shepherd dog puppy.</title>
        <authorList>
            <person name="Bunesova V."/>
        </authorList>
    </citation>
    <scope>NUCLEOTIDE SEQUENCE [LARGE SCALE GENOMIC DNA]</scope>
    <source>
        <strain evidence="4 5">GSD1FS</strain>
    </source>
</reference>
<dbReference type="PIRSF" id="PIRSF000126">
    <property type="entry name" value="11-beta-HSD1"/>
    <property type="match status" value="1"/>
</dbReference>
<dbReference type="RefSeq" id="WP_155588028.1">
    <property type="nucleotide sequence ID" value="NZ_WNLP01000001.1"/>
</dbReference>
<name>A0A7K1J375_9BIFI</name>
<evidence type="ECO:0000313" key="5">
    <source>
        <dbReference type="Proteomes" id="UP000487882"/>
    </source>
</evidence>
<proteinExistence type="inferred from homology"/>
<gene>
    <name evidence="4" type="ORF">GSD1FS_0267</name>
</gene>
<dbReference type="Proteomes" id="UP000487882">
    <property type="component" value="Unassembled WGS sequence"/>
</dbReference>
<comment type="similarity">
    <text evidence="1 3">Belongs to the short-chain dehydrogenases/reductases (SDR) family.</text>
</comment>
<evidence type="ECO:0000256" key="2">
    <source>
        <dbReference type="ARBA" id="ARBA00023002"/>
    </source>
</evidence>
<dbReference type="PRINTS" id="PR00081">
    <property type="entry name" value="GDHRDH"/>
</dbReference>
<dbReference type="Gene3D" id="3.40.50.720">
    <property type="entry name" value="NAD(P)-binding Rossmann-like Domain"/>
    <property type="match status" value="1"/>
</dbReference>
<evidence type="ECO:0000256" key="1">
    <source>
        <dbReference type="ARBA" id="ARBA00006484"/>
    </source>
</evidence>